<name>A0A5N6DF81_ASPPA</name>
<evidence type="ECO:0000313" key="1">
    <source>
        <dbReference type="EMBL" id="KAB8203854.1"/>
    </source>
</evidence>
<dbReference type="Proteomes" id="UP000326532">
    <property type="component" value="Unassembled WGS sequence"/>
</dbReference>
<accession>A0A5N6DF81</accession>
<organism evidence="1 2">
    <name type="scientific">Aspergillus parasiticus</name>
    <dbReference type="NCBI Taxonomy" id="5067"/>
    <lineage>
        <taxon>Eukaryota</taxon>
        <taxon>Fungi</taxon>
        <taxon>Dikarya</taxon>
        <taxon>Ascomycota</taxon>
        <taxon>Pezizomycotina</taxon>
        <taxon>Eurotiomycetes</taxon>
        <taxon>Eurotiomycetidae</taxon>
        <taxon>Eurotiales</taxon>
        <taxon>Aspergillaceae</taxon>
        <taxon>Aspergillus</taxon>
        <taxon>Aspergillus subgen. Circumdati</taxon>
    </lineage>
</organism>
<evidence type="ECO:0000313" key="2">
    <source>
        <dbReference type="Proteomes" id="UP000326532"/>
    </source>
</evidence>
<reference evidence="1 2" key="1">
    <citation type="submission" date="2019-04" db="EMBL/GenBank/DDBJ databases">
        <title>Fungal friends and foes A comparative genomics study of 23 Aspergillus species from section Flavi.</title>
        <authorList>
            <consortium name="DOE Joint Genome Institute"/>
            <person name="Kjaerbolling I."/>
            <person name="Vesth T.C."/>
            <person name="Frisvad J.C."/>
            <person name="Nybo J.L."/>
            <person name="Theobald S."/>
            <person name="Kildgaard S."/>
            <person name="Petersen T.I."/>
            <person name="Kuo A."/>
            <person name="Sato A."/>
            <person name="Lyhne E.K."/>
            <person name="Kogle M.E."/>
            <person name="Wiebenga A."/>
            <person name="Kun R.S."/>
            <person name="Lubbers R.J."/>
            <person name="Makela M.R."/>
            <person name="Barry K."/>
            <person name="Chovatia M."/>
            <person name="Clum A."/>
            <person name="Daum C."/>
            <person name="Haridas S."/>
            <person name="He G."/>
            <person name="LaButti K."/>
            <person name="Lipzen A."/>
            <person name="Mondo S."/>
            <person name="Pangilinan J."/>
            <person name="Riley R."/>
            <person name="Salamov A."/>
            <person name="Simmons B.A."/>
            <person name="Magnuson J.K."/>
            <person name="Henrissat B."/>
            <person name="Mortensen U.H."/>
            <person name="Larsen T.O."/>
            <person name="De vries R.P."/>
            <person name="Grigoriev I.V."/>
            <person name="Machida M."/>
            <person name="Baker S.E."/>
            <person name="Andersen M.R."/>
        </authorList>
    </citation>
    <scope>NUCLEOTIDE SEQUENCE [LARGE SCALE GENOMIC DNA]</scope>
    <source>
        <strain evidence="1 2">CBS 117618</strain>
    </source>
</reference>
<dbReference type="VEuPathDB" id="FungiDB:BDV34DRAFT_226959"/>
<keyword evidence="2" id="KW-1185">Reference proteome</keyword>
<sequence length="206" mass="23782">MESLSQEVLLLTVPHLCRSPLEALNLTGSWLISPALFNGTAPFPNLQNLNIDAVMLTYDGRWYYTGDYSSMNCHLQYSAEDTERGEAMLNGQEPHHLWRTEPDPEMFGALMKSMAEAMNRMPRLLLLEFCMAMHPTGDHGILFMYSETQPAVWEEKHGHIELARAAKWEVPDEILELWRERLGWEGTTLLRFELLEEQGDILFMPR</sequence>
<dbReference type="EMBL" id="ML734986">
    <property type="protein sequence ID" value="KAB8203854.1"/>
    <property type="molecule type" value="Genomic_DNA"/>
</dbReference>
<proteinExistence type="predicted"/>
<gene>
    <name evidence="1" type="ORF">BDV34DRAFT_226959</name>
</gene>
<protein>
    <submittedName>
        <fullName evidence="1">Uncharacterized protein</fullName>
    </submittedName>
</protein>
<dbReference type="AlphaFoldDB" id="A0A5N6DF81"/>